<evidence type="ECO:0000256" key="9">
    <source>
        <dbReference type="ARBA" id="ARBA00023295"/>
    </source>
</evidence>
<reference evidence="16 17" key="1">
    <citation type="journal article" date="2011" name="Stand. Genomic Sci.">
        <title>Complete genome sequence of Rhodospirillum rubrum type strain (S1).</title>
        <authorList>
            <person name="Munk A.C."/>
            <person name="Copeland A."/>
            <person name="Lucas S."/>
            <person name="Lapidus A."/>
            <person name="Del Rio T.G."/>
            <person name="Barry K."/>
            <person name="Detter J.C."/>
            <person name="Hammon N."/>
            <person name="Israni S."/>
            <person name="Pitluck S."/>
            <person name="Brettin T."/>
            <person name="Bruce D."/>
            <person name="Han C."/>
            <person name="Tapia R."/>
            <person name="Gilna P."/>
            <person name="Schmutz J."/>
            <person name="Larimer F."/>
            <person name="Land M."/>
            <person name="Kyrpides N.C."/>
            <person name="Mavromatis K."/>
            <person name="Richardson P."/>
            <person name="Rohde M."/>
            <person name="Goker M."/>
            <person name="Klenk H.P."/>
            <person name="Zhang Y."/>
            <person name="Roberts G.P."/>
            <person name="Reslewic S."/>
            <person name="Schwartz D.C."/>
        </authorList>
    </citation>
    <scope>NUCLEOTIDE SEQUENCE [LARGE SCALE GENOMIC DNA]</scope>
    <source>
        <strain evidence="17">ATCC 11170 / ATH 1.1.1 / DSM 467 / LMG 4362 / NCIMB 8255 / S1</strain>
    </source>
</reference>
<evidence type="ECO:0000256" key="5">
    <source>
        <dbReference type="ARBA" id="ARBA00015938"/>
    </source>
</evidence>
<evidence type="ECO:0000313" key="17">
    <source>
        <dbReference type="Proteomes" id="UP000001929"/>
    </source>
</evidence>
<dbReference type="Pfam" id="PF02922">
    <property type="entry name" value="CBM_48"/>
    <property type="match status" value="1"/>
</dbReference>
<sequence length="672" mass="73862">MESPLTPPVAPAPRPPLSSLVAAPPAEDPPSARSVAAAPPPAPPVRRLPQGAEVQPGGGVHFRVWAPGRQAVTLCLENGAAIAMTAEDDGSFAALVAEAGAGTAYRYRLEGVEALCPDPLARFQPEGPHGPSLVVDPAGFVWSDQAWAGVSHQGMVLYEMHIGTFTPEGTWAAAMAHLERLRDLGVTCLEIMPIAEFSGRFGWGYDGVNLFAPTRLYGQPDDMRRFVDRAHALGLAVILDVVYNHLGPDGNYLGHFTNDYFTDRYKNDWGVAINFDGPGSAGVRAFYLANAGYWIEEFHLDGLRLDATQQIYDRSEPSILAEIAREVRAAAKGRNTFVVAENEPQEVRLIEDETAQGYGLDALWNDDLHHAAMVALTGRREAYYLDYLGSPQELISAAKWGFLYAGQYYSWQRNGRGTTSFAIPGRAMVAFLQNHDQVANSARGLRLDKLSDEAQFRALTAYLLLIPATPMLFQGQEFRSSAPFYYFADHGPKLAAMVKDGRADFLTQFPSIDQGWRSEDLPDPAAEATFERCKLDHREWQSHAEWVALHRDLLTLRRETPAFAAQDCRRMEGAVLGPQTFVLRFFAEERLSDRLMLVNLGPQITLTPMAEPLLAPPMGKAWTTLWASSDQRYGGAGLTAVERTPLWEIPARTTVVLGPGEKKPFIAPRTSG</sequence>
<dbReference type="Gene3D" id="3.20.20.80">
    <property type="entry name" value="Glycosidases"/>
    <property type="match status" value="1"/>
</dbReference>
<dbReference type="EC" id="3.2.1.141" evidence="4 11"/>
<dbReference type="InterPro" id="IPR014756">
    <property type="entry name" value="Ig_E-set"/>
</dbReference>
<dbReference type="GO" id="GO:0033942">
    <property type="term" value="F:4-alpha-D-(1-&gt;4)-alpha-D-glucanotrehalose trehalohydrolase activity"/>
    <property type="evidence" value="ECO:0007669"/>
    <property type="project" value="UniProtKB-EC"/>
</dbReference>
<keyword evidence="7 16" id="KW-0378">Hydrolase</keyword>
<feature type="region of interest" description="Disordered" evidence="14">
    <location>
        <begin position="1"/>
        <end position="53"/>
    </location>
</feature>
<feature type="domain" description="Glycosyl hydrolase family 13 catalytic" evidence="15">
    <location>
        <begin position="134"/>
        <end position="504"/>
    </location>
</feature>
<keyword evidence="6" id="KW-0963">Cytoplasm</keyword>
<proteinExistence type="inferred from homology"/>
<protein>
    <recommendedName>
        <fullName evidence="5 11">Malto-oligosyltrehalose trehalohydrolase</fullName>
        <ecNumber evidence="4 11">3.2.1.141</ecNumber>
    </recommendedName>
</protein>
<evidence type="ECO:0000256" key="3">
    <source>
        <dbReference type="ARBA" id="ARBA00008061"/>
    </source>
</evidence>
<feature type="compositionally biased region" description="Pro residues" evidence="14">
    <location>
        <begin position="1"/>
        <end position="16"/>
    </location>
</feature>
<evidence type="ECO:0000256" key="2">
    <source>
        <dbReference type="ARBA" id="ARBA00005199"/>
    </source>
</evidence>
<dbReference type="CDD" id="cd11325">
    <property type="entry name" value="AmyAc_GTHase"/>
    <property type="match status" value="1"/>
</dbReference>
<dbReference type="InterPro" id="IPR006047">
    <property type="entry name" value="GH13_cat_dom"/>
</dbReference>
<name>Q2RS00_RHORT</name>
<dbReference type="PANTHER" id="PTHR43651:SF11">
    <property type="entry name" value="MALTO-OLIGOSYLTREHALOSE TREHALOHYDROLASE"/>
    <property type="match status" value="1"/>
</dbReference>
<evidence type="ECO:0000256" key="14">
    <source>
        <dbReference type="SAM" id="MobiDB-lite"/>
    </source>
</evidence>
<dbReference type="UniPathway" id="UPA00299"/>
<dbReference type="STRING" id="269796.Rru_A2295"/>
<evidence type="ECO:0000256" key="4">
    <source>
        <dbReference type="ARBA" id="ARBA00012268"/>
    </source>
</evidence>
<evidence type="ECO:0000256" key="6">
    <source>
        <dbReference type="ARBA" id="ARBA00022490"/>
    </source>
</evidence>
<dbReference type="PhylomeDB" id="Q2RS00"/>
<accession>Q2RS00</accession>
<comment type="similarity">
    <text evidence="3">Belongs to the glycosyl hydrolase 13 family.</text>
</comment>
<evidence type="ECO:0000256" key="11">
    <source>
        <dbReference type="NCBIfam" id="TIGR02402"/>
    </source>
</evidence>
<dbReference type="CDD" id="cd02853">
    <property type="entry name" value="E_set_MTHase_like_N"/>
    <property type="match status" value="1"/>
</dbReference>
<dbReference type="SMR" id="Q2RS00"/>
<dbReference type="KEGG" id="rru:Rru_A2295"/>
<keyword evidence="9 16" id="KW-0326">Glycosidase</keyword>
<dbReference type="InterPro" id="IPR017853">
    <property type="entry name" value="GH"/>
</dbReference>
<dbReference type="AlphaFoldDB" id="Q2RS00"/>
<evidence type="ECO:0000256" key="10">
    <source>
        <dbReference type="ARBA" id="ARBA00034013"/>
    </source>
</evidence>
<dbReference type="CAZy" id="GH13">
    <property type="family name" value="Glycoside Hydrolase Family 13"/>
</dbReference>
<feature type="compositionally biased region" description="Low complexity" evidence="14">
    <location>
        <begin position="17"/>
        <end position="37"/>
    </location>
</feature>
<dbReference type="CAZy" id="CBM48">
    <property type="family name" value="Carbohydrate-Binding Module Family 48"/>
</dbReference>
<dbReference type="EMBL" id="CP000230">
    <property type="protein sequence ID" value="ABC23095.1"/>
    <property type="molecule type" value="Genomic_DNA"/>
</dbReference>
<dbReference type="Proteomes" id="UP000001929">
    <property type="component" value="Chromosome"/>
</dbReference>
<feature type="active site" description="Proton donor" evidence="12">
    <location>
        <position position="341"/>
    </location>
</feature>
<dbReference type="RefSeq" id="WP_011389950.1">
    <property type="nucleotide sequence ID" value="NC_007643.1"/>
</dbReference>
<dbReference type="GO" id="GO:0005737">
    <property type="term" value="C:cytoplasm"/>
    <property type="evidence" value="ECO:0007669"/>
    <property type="project" value="UniProtKB-SubCell"/>
</dbReference>
<dbReference type="GO" id="GO:0005992">
    <property type="term" value="P:trehalose biosynthetic process"/>
    <property type="evidence" value="ECO:0007669"/>
    <property type="project" value="UniProtKB-UniRule"/>
</dbReference>
<dbReference type="InterPro" id="IPR013783">
    <property type="entry name" value="Ig-like_fold"/>
</dbReference>
<comment type="subcellular location">
    <subcellularLocation>
        <location evidence="1 12">Cytoplasm</location>
    </subcellularLocation>
</comment>
<evidence type="ECO:0000256" key="7">
    <source>
        <dbReference type="ARBA" id="ARBA00022801"/>
    </source>
</evidence>
<keyword evidence="17" id="KW-1185">Reference proteome</keyword>
<dbReference type="HOGENOM" id="CLU_020726_0_0_5"/>
<evidence type="ECO:0000313" key="16">
    <source>
        <dbReference type="EMBL" id="ABC23095.1"/>
    </source>
</evidence>
<evidence type="ECO:0000256" key="13">
    <source>
        <dbReference type="PIRSR" id="PIRSR006337-3"/>
    </source>
</evidence>
<dbReference type="InterPro" id="IPR004193">
    <property type="entry name" value="Glyco_hydro_13_N"/>
</dbReference>
<feature type="active site" description="Nucleophile" evidence="12">
    <location>
        <position position="306"/>
    </location>
</feature>
<dbReference type="InterPro" id="IPR044901">
    <property type="entry name" value="Trehalose_TreZ_E-set_sf"/>
</dbReference>
<comment type="catalytic activity">
    <reaction evidence="10">
        <text>hydrolysis of (1-&gt;4)-alpha-D-glucosidic linkage in 4-alpha-D-[(1-&gt;4)-alpha-D-glucanosyl]n trehalose to yield trehalose and (1-&gt;4)-alpha-D-glucan.</text>
        <dbReference type="EC" id="3.2.1.141"/>
    </reaction>
</comment>
<dbReference type="InterPro" id="IPR012768">
    <property type="entry name" value="Trehalose_TreZ"/>
</dbReference>
<dbReference type="eggNOG" id="COG0296">
    <property type="taxonomic scope" value="Bacteria"/>
</dbReference>
<dbReference type="SUPFAM" id="SSF51445">
    <property type="entry name" value="(Trans)glycosidases"/>
    <property type="match status" value="1"/>
</dbReference>
<dbReference type="NCBIfam" id="TIGR02402">
    <property type="entry name" value="trehalose_TreZ"/>
    <property type="match status" value="1"/>
</dbReference>
<organism evidence="16 17">
    <name type="scientific">Rhodospirillum rubrum (strain ATCC 11170 / ATH 1.1.1 / DSM 467 / LMG 4362 / NCIMB 8255 / S1)</name>
    <dbReference type="NCBI Taxonomy" id="269796"/>
    <lineage>
        <taxon>Bacteria</taxon>
        <taxon>Pseudomonadati</taxon>
        <taxon>Pseudomonadota</taxon>
        <taxon>Alphaproteobacteria</taxon>
        <taxon>Rhodospirillales</taxon>
        <taxon>Rhodospirillaceae</taxon>
        <taxon>Rhodospirillum</taxon>
    </lineage>
</organism>
<dbReference type="PATRIC" id="fig|269796.9.peg.2393"/>
<evidence type="ECO:0000256" key="1">
    <source>
        <dbReference type="ARBA" id="ARBA00004496"/>
    </source>
</evidence>
<dbReference type="SMART" id="SM00642">
    <property type="entry name" value="Aamy"/>
    <property type="match status" value="1"/>
</dbReference>
<dbReference type="Pfam" id="PF00128">
    <property type="entry name" value="Alpha-amylase"/>
    <property type="match status" value="1"/>
</dbReference>
<dbReference type="EnsemblBacteria" id="ABC23095">
    <property type="protein sequence ID" value="ABC23095"/>
    <property type="gene ID" value="Rru_A2295"/>
</dbReference>
<dbReference type="PIRSF" id="PIRSF006337">
    <property type="entry name" value="Trehalose_TreZ"/>
    <property type="match status" value="1"/>
</dbReference>
<keyword evidence="8" id="KW-0119">Carbohydrate metabolism</keyword>
<comment type="pathway">
    <text evidence="2">Glycan biosynthesis; trehalose biosynthesis.</text>
</comment>
<feature type="site" description="Transition state stabilizer" evidence="13">
    <location>
        <position position="436"/>
    </location>
</feature>
<dbReference type="Gene3D" id="2.60.40.10">
    <property type="entry name" value="Immunoglobulins"/>
    <property type="match status" value="1"/>
</dbReference>
<evidence type="ECO:0000256" key="8">
    <source>
        <dbReference type="ARBA" id="ARBA00023277"/>
    </source>
</evidence>
<gene>
    <name evidence="16" type="ordered locus">Rru_A2295</name>
</gene>
<dbReference type="PANTHER" id="PTHR43651">
    <property type="entry name" value="1,4-ALPHA-GLUCAN-BRANCHING ENZYME"/>
    <property type="match status" value="1"/>
</dbReference>
<evidence type="ECO:0000256" key="12">
    <source>
        <dbReference type="PIRSR" id="PIRSR006337-1"/>
    </source>
</evidence>
<dbReference type="Gene3D" id="1.10.10.760">
    <property type="entry name" value="E-set domains of sugar-utilizing enzymes"/>
    <property type="match status" value="1"/>
</dbReference>
<evidence type="ECO:0000259" key="15">
    <source>
        <dbReference type="SMART" id="SM00642"/>
    </source>
</evidence>
<dbReference type="SUPFAM" id="SSF81296">
    <property type="entry name" value="E set domains"/>
    <property type="match status" value="1"/>
</dbReference>